<evidence type="ECO:0000256" key="1">
    <source>
        <dbReference type="SAM" id="MobiDB-lite"/>
    </source>
</evidence>
<feature type="region of interest" description="Disordered" evidence="1">
    <location>
        <begin position="107"/>
        <end position="126"/>
    </location>
</feature>
<protein>
    <recommendedName>
        <fullName evidence="4">P27 family phage terminase small subunit</fullName>
    </recommendedName>
</protein>
<evidence type="ECO:0000313" key="3">
    <source>
        <dbReference type="Proteomes" id="UP001225498"/>
    </source>
</evidence>
<sequence>MARHKQPAELAKLKGADKRNPQRYRAEVPKTGKTLGKVPGHLPDEVAVVWKELEKCALPGVLTSADRFIMEVASSLLSEFRANRGEFVAAKYSHLIGCLARLGLTPADRQKLGTEKTPEGNPFDEF</sequence>
<gene>
    <name evidence="2" type="ORF">REH87_001193</name>
</gene>
<comment type="caution">
    <text evidence="2">The sequence shown here is derived from an EMBL/GenBank/DDBJ whole genome shotgun (WGS) entry which is preliminary data.</text>
</comment>
<organism evidence="2 3">
    <name type="scientific">Stenotrophomonas maltophilia</name>
    <name type="common">Pseudomonas maltophilia</name>
    <name type="synonym">Xanthomonas maltophilia</name>
    <dbReference type="NCBI Taxonomy" id="40324"/>
    <lineage>
        <taxon>Bacteria</taxon>
        <taxon>Pseudomonadati</taxon>
        <taxon>Pseudomonadota</taxon>
        <taxon>Gammaproteobacteria</taxon>
        <taxon>Lysobacterales</taxon>
        <taxon>Lysobacteraceae</taxon>
        <taxon>Stenotrophomonas</taxon>
        <taxon>Stenotrophomonas maltophilia group</taxon>
    </lineage>
</organism>
<accession>A0AAI9G3X7</accession>
<name>A0AAI9G3X7_STEMA</name>
<dbReference type="EMBL" id="ABLTIR010000016">
    <property type="protein sequence ID" value="EKZ1926204.1"/>
    <property type="molecule type" value="Genomic_DNA"/>
</dbReference>
<proteinExistence type="predicted"/>
<reference evidence="2" key="1">
    <citation type="submission" date="2023-08" db="EMBL/GenBank/DDBJ databases">
        <authorList>
            <consortium name="Clinical and Environmental Microbiology Branch: Whole genome sequencing antimicrobial resistance pathogens in the healthcare setting"/>
        </authorList>
    </citation>
    <scope>NUCLEOTIDE SEQUENCE</scope>
    <source>
        <strain evidence="2">2023CJ-00293</strain>
    </source>
</reference>
<evidence type="ECO:0008006" key="4">
    <source>
        <dbReference type="Google" id="ProtNLM"/>
    </source>
</evidence>
<dbReference type="Proteomes" id="UP001225498">
    <property type="component" value="Unassembled WGS sequence"/>
</dbReference>
<dbReference type="AlphaFoldDB" id="A0AAI9G3X7"/>
<feature type="compositionally biased region" description="Basic and acidic residues" evidence="1">
    <location>
        <begin position="108"/>
        <end position="118"/>
    </location>
</feature>
<feature type="region of interest" description="Disordered" evidence="1">
    <location>
        <begin position="1"/>
        <end position="37"/>
    </location>
</feature>
<dbReference type="RefSeq" id="WP_049450644.1">
    <property type="nucleotide sequence ID" value="NZ_JAXRUY010000002.1"/>
</dbReference>
<feature type="compositionally biased region" description="Basic and acidic residues" evidence="1">
    <location>
        <begin position="11"/>
        <end position="30"/>
    </location>
</feature>
<evidence type="ECO:0000313" key="2">
    <source>
        <dbReference type="EMBL" id="EKZ1926204.1"/>
    </source>
</evidence>